<reference evidence="8" key="1">
    <citation type="submission" date="2023-07" db="EMBL/GenBank/DDBJ databases">
        <title>Chromosome-level genome assembly of Artemia franciscana.</title>
        <authorList>
            <person name="Jo E."/>
        </authorList>
    </citation>
    <scope>NUCLEOTIDE SEQUENCE</scope>
    <source>
        <tissue evidence="8">Whole body</tissue>
    </source>
</reference>
<evidence type="ECO:0000313" key="9">
    <source>
        <dbReference type="Proteomes" id="UP001187531"/>
    </source>
</evidence>
<feature type="domain" description="Transcription initiation factor TFIID component TAF4 C-terminal" evidence="7">
    <location>
        <begin position="108"/>
        <end position="254"/>
    </location>
</feature>
<dbReference type="InterPro" id="IPR045144">
    <property type="entry name" value="TAF4"/>
</dbReference>
<keyword evidence="4" id="KW-0804">Transcription</keyword>
<keyword evidence="3" id="KW-0805">Transcription regulation</keyword>
<dbReference type="Pfam" id="PF05236">
    <property type="entry name" value="TAF4"/>
    <property type="match status" value="1"/>
</dbReference>
<dbReference type="GO" id="GO:0046982">
    <property type="term" value="F:protein heterodimerization activity"/>
    <property type="evidence" value="ECO:0007669"/>
    <property type="project" value="InterPro"/>
</dbReference>
<dbReference type="GO" id="GO:0005669">
    <property type="term" value="C:transcription factor TFIID complex"/>
    <property type="evidence" value="ECO:0007669"/>
    <property type="project" value="InterPro"/>
</dbReference>
<dbReference type="AlphaFoldDB" id="A0AA88H778"/>
<dbReference type="Gene3D" id="1.10.20.10">
    <property type="entry name" value="Histone, subunit A"/>
    <property type="match status" value="1"/>
</dbReference>
<dbReference type="InterPro" id="IPR009072">
    <property type="entry name" value="Histone-fold"/>
</dbReference>
<comment type="caution">
    <text evidence="8">The sequence shown here is derived from an EMBL/GenBank/DDBJ whole genome shotgun (WGS) entry which is preliminary data.</text>
</comment>
<dbReference type="Proteomes" id="UP001187531">
    <property type="component" value="Unassembled WGS sequence"/>
</dbReference>
<dbReference type="PANTHER" id="PTHR15138:SF14">
    <property type="entry name" value="TRANSCRIPTION INITIATION FACTOR TFIID SUBUNIT 4"/>
    <property type="match status" value="1"/>
</dbReference>
<evidence type="ECO:0000256" key="4">
    <source>
        <dbReference type="ARBA" id="ARBA00023163"/>
    </source>
</evidence>
<dbReference type="InterPro" id="IPR007900">
    <property type="entry name" value="TAF4_C"/>
</dbReference>
<comment type="subcellular location">
    <subcellularLocation>
        <location evidence="1">Nucleus</location>
    </subcellularLocation>
</comment>
<feature type="region of interest" description="Disordered" evidence="6">
    <location>
        <begin position="189"/>
        <end position="217"/>
    </location>
</feature>
<dbReference type="PANTHER" id="PTHR15138">
    <property type="entry name" value="TRANSCRIPTION INITIATION FACTOR TFIID SUBUNIT 4"/>
    <property type="match status" value="1"/>
</dbReference>
<evidence type="ECO:0000256" key="6">
    <source>
        <dbReference type="SAM" id="MobiDB-lite"/>
    </source>
</evidence>
<protein>
    <recommendedName>
        <fullName evidence="7">Transcription initiation factor TFIID component TAF4 C-terminal domain-containing protein</fullName>
    </recommendedName>
</protein>
<gene>
    <name evidence="8" type="ORF">QYM36_017046</name>
</gene>
<evidence type="ECO:0000256" key="2">
    <source>
        <dbReference type="ARBA" id="ARBA00006178"/>
    </source>
</evidence>
<keyword evidence="5" id="KW-0539">Nucleus</keyword>
<dbReference type="EMBL" id="JAVRJZ010000021">
    <property type="protein sequence ID" value="KAK2704869.1"/>
    <property type="molecule type" value="Genomic_DNA"/>
</dbReference>
<sequence>MQVANVTPGRAGSIQISQKQLAPRFPLAPQQAIIKEARPRMPVIYISANQGELAGQGQHLLLETENSKPLPITMRKPCTITRAKHNQAGGSAVSGPLRTLEKAKLKLKNILATLLKLGNDRAEEEISSDFITLLSHAAQERLKNILERLSVVTEHKMEFSKNKGDYYVGQDVIAQTRFLEDFEKAKRKKHEENERETFLKAAKSRSRTEDPKQQAKLKAKVKEMQWVEMEETRQTEANRAALQAIGSRKKPKLETVATRVA</sequence>
<comment type="similarity">
    <text evidence="2">Belongs to the TAF4 family.</text>
</comment>
<accession>A0AA88H778</accession>
<dbReference type="GO" id="GO:0006367">
    <property type="term" value="P:transcription initiation at RNA polymerase II promoter"/>
    <property type="evidence" value="ECO:0007669"/>
    <property type="project" value="TreeGrafter"/>
</dbReference>
<keyword evidence="9" id="KW-1185">Reference proteome</keyword>
<name>A0AA88H778_ARTSF</name>
<proteinExistence type="inferred from homology"/>
<dbReference type="GO" id="GO:0016251">
    <property type="term" value="F:RNA polymerase II general transcription initiation factor activity"/>
    <property type="evidence" value="ECO:0007669"/>
    <property type="project" value="TreeGrafter"/>
</dbReference>
<dbReference type="SUPFAM" id="SSF47113">
    <property type="entry name" value="Histone-fold"/>
    <property type="match status" value="1"/>
</dbReference>
<evidence type="ECO:0000313" key="8">
    <source>
        <dbReference type="EMBL" id="KAK2704869.1"/>
    </source>
</evidence>
<feature type="compositionally biased region" description="Basic and acidic residues" evidence="6">
    <location>
        <begin position="189"/>
        <end position="198"/>
    </location>
</feature>
<evidence type="ECO:0000256" key="1">
    <source>
        <dbReference type="ARBA" id="ARBA00004123"/>
    </source>
</evidence>
<evidence type="ECO:0000259" key="7">
    <source>
        <dbReference type="Pfam" id="PF05236"/>
    </source>
</evidence>
<evidence type="ECO:0000256" key="3">
    <source>
        <dbReference type="ARBA" id="ARBA00023015"/>
    </source>
</evidence>
<evidence type="ECO:0000256" key="5">
    <source>
        <dbReference type="ARBA" id="ARBA00023242"/>
    </source>
</evidence>
<dbReference type="GO" id="GO:0003677">
    <property type="term" value="F:DNA binding"/>
    <property type="evidence" value="ECO:0007669"/>
    <property type="project" value="TreeGrafter"/>
</dbReference>
<organism evidence="8 9">
    <name type="scientific">Artemia franciscana</name>
    <name type="common">Brine shrimp</name>
    <name type="synonym">Artemia sanfranciscana</name>
    <dbReference type="NCBI Taxonomy" id="6661"/>
    <lineage>
        <taxon>Eukaryota</taxon>
        <taxon>Metazoa</taxon>
        <taxon>Ecdysozoa</taxon>
        <taxon>Arthropoda</taxon>
        <taxon>Crustacea</taxon>
        <taxon>Branchiopoda</taxon>
        <taxon>Anostraca</taxon>
        <taxon>Artemiidae</taxon>
        <taxon>Artemia</taxon>
    </lineage>
</organism>
<dbReference type="CDD" id="cd08045">
    <property type="entry name" value="HFD_TAF4"/>
    <property type="match status" value="1"/>
</dbReference>